<keyword evidence="3" id="KW-1185">Reference proteome</keyword>
<evidence type="ECO:0000313" key="3">
    <source>
        <dbReference type="Proteomes" id="UP000023152"/>
    </source>
</evidence>
<sequence length="77" mass="9209">EIIKLEERKIALKKGDNVEKKGNYVCVSFFVCFLIFNKAIKVWIVFFQEKFKNCYDTFGFYHNKGMNNETIEFLNKP</sequence>
<evidence type="ECO:0000256" key="1">
    <source>
        <dbReference type="SAM" id="Phobius"/>
    </source>
</evidence>
<organism evidence="2 3">
    <name type="scientific">Reticulomyxa filosa</name>
    <dbReference type="NCBI Taxonomy" id="46433"/>
    <lineage>
        <taxon>Eukaryota</taxon>
        <taxon>Sar</taxon>
        <taxon>Rhizaria</taxon>
        <taxon>Retaria</taxon>
        <taxon>Foraminifera</taxon>
        <taxon>Monothalamids</taxon>
        <taxon>Reticulomyxidae</taxon>
        <taxon>Reticulomyxa</taxon>
    </lineage>
</organism>
<dbReference type="EMBL" id="ASPP01049759">
    <property type="protein sequence ID" value="ETN97427.1"/>
    <property type="molecule type" value="Genomic_DNA"/>
</dbReference>
<comment type="caution">
    <text evidence="2">The sequence shown here is derived from an EMBL/GenBank/DDBJ whole genome shotgun (WGS) entry which is preliminary data.</text>
</comment>
<keyword evidence="1" id="KW-0472">Membrane</keyword>
<dbReference type="AlphaFoldDB" id="X6L733"/>
<reference evidence="2 3" key="1">
    <citation type="journal article" date="2013" name="Curr. Biol.">
        <title>The Genome of the Foraminiferan Reticulomyxa filosa.</title>
        <authorList>
            <person name="Glockner G."/>
            <person name="Hulsmann N."/>
            <person name="Schleicher M."/>
            <person name="Noegel A.A."/>
            <person name="Eichinger L."/>
            <person name="Gallinger C."/>
            <person name="Pawlowski J."/>
            <person name="Sierra R."/>
            <person name="Euteneuer U."/>
            <person name="Pillet L."/>
            <person name="Moustafa A."/>
            <person name="Platzer M."/>
            <person name="Groth M."/>
            <person name="Szafranski K."/>
            <person name="Schliwa M."/>
        </authorList>
    </citation>
    <scope>NUCLEOTIDE SEQUENCE [LARGE SCALE GENOMIC DNA]</scope>
</reference>
<proteinExistence type="predicted"/>
<dbReference type="Proteomes" id="UP000023152">
    <property type="component" value="Unassembled WGS sequence"/>
</dbReference>
<protein>
    <submittedName>
        <fullName evidence="2">Uncharacterized protein</fullName>
    </submittedName>
</protein>
<name>X6L733_RETFI</name>
<gene>
    <name evidence="2" type="ORF">RFI_40102</name>
</gene>
<keyword evidence="1" id="KW-1133">Transmembrane helix</keyword>
<feature type="transmembrane region" description="Helical" evidence="1">
    <location>
        <begin position="22"/>
        <end position="40"/>
    </location>
</feature>
<evidence type="ECO:0000313" key="2">
    <source>
        <dbReference type="EMBL" id="ETN97427.1"/>
    </source>
</evidence>
<feature type="non-terminal residue" evidence="2">
    <location>
        <position position="1"/>
    </location>
</feature>
<accession>X6L733</accession>
<keyword evidence="1" id="KW-0812">Transmembrane</keyword>